<dbReference type="Proteomes" id="UP001143856">
    <property type="component" value="Unassembled WGS sequence"/>
</dbReference>
<reference evidence="1" key="1">
    <citation type="submission" date="2022-10" db="EMBL/GenBank/DDBJ databases">
        <title>Genome Sequence of Xylaria curta.</title>
        <authorList>
            <person name="Buettner E."/>
        </authorList>
    </citation>
    <scope>NUCLEOTIDE SEQUENCE</scope>
    <source>
        <strain evidence="1">Babe10</strain>
    </source>
</reference>
<accession>A0ACC1MFX6</accession>
<name>A0ACC1MFX6_9PEZI</name>
<dbReference type="EMBL" id="JAPDGR010005506">
    <property type="protein sequence ID" value="KAJ2965638.1"/>
    <property type="molecule type" value="Genomic_DNA"/>
</dbReference>
<proteinExistence type="predicted"/>
<keyword evidence="2" id="KW-1185">Reference proteome</keyword>
<organism evidence="1 2">
    <name type="scientific">Xylaria curta</name>
    <dbReference type="NCBI Taxonomy" id="42375"/>
    <lineage>
        <taxon>Eukaryota</taxon>
        <taxon>Fungi</taxon>
        <taxon>Dikarya</taxon>
        <taxon>Ascomycota</taxon>
        <taxon>Pezizomycotina</taxon>
        <taxon>Sordariomycetes</taxon>
        <taxon>Xylariomycetidae</taxon>
        <taxon>Xylariales</taxon>
        <taxon>Xylariaceae</taxon>
        <taxon>Xylaria</taxon>
    </lineage>
</organism>
<sequence>MRGGGATPLGPGRGYPPQGYGGRSGPPDRNFNRPGPPMISPEEQDFGSAYPVFPGHDRQTDFDQENQILDHSSLWMTMHARPWTANEVQDEDFYPKVIPNPKQVYPGPNIKAKMIITMMDMASPCHLNEMILAHPPEV</sequence>
<evidence type="ECO:0000313" key="2">
    <source>
        <dbReference type="Proteomes" id="UP001143856"/>
    </source>
</evidence>
<evidence type="ECO:0000313" key="1">
    <source>
        <dbReference type="EMBL" id="KAJ2965638.1"/>
    </source>
</evidence>
<protein>
    <submittedName>
        <fullName evidence="1">Uncharacterized protein</fullName>
    </submittedName>
</protein>
<comment type="caution">
    <text evidence="1">The sequence shown here is derived from an EMBL/GenBank/DDBJ whole genome shotgun (WGS) entry which is preliminary data.</text>
</comment>
<gene>
    <name evidence="1" type="ORF">NUW58_g10848</name>
</gene>